<sequence>MKKITLLFAASLISSLFFLGCGSKESS</sequence>
<accession>A0A383ALG5</accession>
<gene>
    <name evidence="1" type="ORF">METZ01_LOCUS461521</name>
</gene>
<feature type="non-terminal residue" evidence="1">
    <location>
        <position position="27"/>
    </location>
</feature>
<organism evidence="1">
    <name type="scientific">marine metagenome</name>
    <dbReference type="NCBI Taxonomy" id="408172"/>
    <lineage>
        <taxon>unclassified sequences</taxon>
        <taxon>metagenomes</taxon>
        <taxon>ecological metagenomes</taxon>
    </lineage>
</organism>
<protein>
    <submittedName>
        <fullName evidence="1">Uncharacterized protein</fullName>
    </submittedName>
</protein>
<proteinExistence type="predicted"/>
<evidence type="ECO:0000313" key="1">
    <source>
        <dbReference type="EMBL" id="SVE08667.1"/>
    </source>
</evidence>
<dbReference type="EMBL" id="UINC01193185">
    <property type="protein sequence ID" value="SVE08667.1"/>
    <property type="molecule type" value="Genomic_DNA"/>
</dbReference>
<dbReference type="PROSITE" id="PS51257">
    <property type="entry name" value="PROKAR_LIPOPROTEIN"/>
    <property type="match status" value="1"/>
</dbReference>
<name>A0A383ALG5_9ZZZZ</name>
<dbReference type="AlphaFoldDB" id="A0A383ALG5"/>
<reference evidence="1" key="1">
    <citation type="submission" date="2018-05" db="EMBL/GenBank/DDBJ databases">
        <authorList>
            <person name="Lanie J.A."/>
            <person name="Ng W.-L."/>
            <person name="Kazmierczak K.M."/>
            <person name="Andrzejewski T.M."/>
            <person name="Davidsen T.M."/>
            <person name="Wayne K.J."/>
            <person name="Tettelin H."/>
            <person name="Glass J.I."/>
            <person name="Rusch D."/>
            <person name="Podicherti R."/>
            <person name="Tsui H.-C.T."/>
            <person name="Winkler M.E."/>
        </authorList>
    </citation>
    <scope>NUCLEOTIDE SEQUENCE</scope>
</reference>